<feature type="non-terminal residue" evidence="2">
    <location>
        <position position="263"/>
    </location>
</feature>
<dbReference type="EMBL" id="LSRQ01001833">
    <property type="protein sequence ID" value="OAY76357.1"/>
    <property type="molecule type" value="Genomic_DNA"/>
</dbReference>
<evidence type="ECO:0000313" key="3">
    <source>
        <dbReference type="Proteomes" id="UP000092600"/>
    </source>
</evidence>
<dbReference type="PANTHER" id="PTHR33199">
    <property type="entry name" value="MACPF DOMAIN-CONTAINING PROTEIN CAD1"/>
    <property type="match status" value="1"/>
</dbReference>
<name>A0A199VGW0_ANACO</name>
<dbReference type="InterPro" id="IPR044663">
    <property type="entry name" value="CAD1/NSL1-like"/>
</dbReference>
<comment type="caution">
    <text evidence="2">The sequence shown here is derived from an EMBL/GenBank/DDBJ whole genome shotgun (WGS) entry which is preliminary data.</text>
</comment>
<dbReference type="InterPro" id="IPR020864">
    <property type="entry name" value="MACPF"/>
</dbReference>
<protein>
    <submittedName>
        <fullName evidence="2">MACPF domain-containing protein CAD1</fullName>
    </submittedName>
</protein>
<reference evidence="2 3" key="1">
    <citation type="journal article" date="2016" name="DNA Res.">
        <title>The draft genome of MD-2 pineapple using hybrid error correction of long reads.</title>
        <authorList>
            <person name="Redwan R.M."/>
            <person name="Saidin A."/>
            <person name="Kumar S.V."/>
        </authorList>
    </citation>
    <scope>NUCLEOTIDE SEQUENCE [LARGE SCALE GENOMIC DNA]</scope>
    <source>
        <strain evidence="3">cv. MD2</strain>
        <tissue evidence="2">Leaf</tissue>
    </source>
</reference>
<organism evidence="2 3">
    <name type="scientific">Ananas comosus</name>
    <name type="common">Pineapple</name>
    <name type="synonym">Ananas ananas</name>
    <dbReference type="NCBI Taxonomy" id="4615"/>
    <lineage>
        <taxon>Eukaryota</taxon>
        <taxon>Viridiplantae</taxon>
        <taxon>Streptophyta</taxon>
        <taxon>Embryophyta</taxon>
        <taxon>Tracheophyta</taxon>
        <taxon>Spermatophyta</taxon>
        <taxon>Magnoliopsida</taxon>
        <taxon>Liliopsida</taxon>
        <taxon>Poales</taxon>
        <taxon>Bromeliaceae</taxon>
        <taxon>Bromelioideae</taxon>
        <taxon>Ananas</taxon>
    </lineage>
</organism>
<evidence type="ECO:0000259" key="1">
    <source>
        <dbReference type="PROSITE" id="PS51412"/>
    </source>
</evidence>
<dbReference type="GO" id="GO:0005886">
    <property type="term" value="C:plasma membrane"/>
    <property type="evidence" value="ECO:0007669"/>
    <property type="project" value="TreeGrafter"/>
</dbReference>
<feature type="domain" description="MACPF" evidence="1">
    <location>
        <begin position="19"/>
        <end position="263"/>
    </location>
</feature>
<evidence type="ECO:0000313" key="2">
    <source>
        <dbReference type="EMBL" id="OAY76357.1"/>
    </source>
</evidence>
<proteinExistence type="predicted"/>
<sequence length="263" mass="29048">MDGAGPSHDLAPELPWRRRRAGAPAMMRRWRTRCRRSARFDVTADTRLLYCKGAPASRLVLLDERRARDVALAEGAGGGGGGGAVLTNVPVEVDVDVFRESRVRSRPEPTPFVCSFPKMAEYFNKKSGLSGSVPLGSFNSMFSFTGSSKNDAAVTKALALDGYFVPLFKVKLTSSELVLREDVKRAIPYSWDPSSLASFIENYGTHIITSVTIGGKDEVYIKQHHSSQLSSSEFEKYVTDIGDERFLNLENQSNTAPINYKEK</sequence>
<dbReference type="PROSITE" id="PS51412">
    <property type="entry name" value="MACPF_2"/>
    <property type="match status" value="1"/>
</dbReference>
<accession>A0A199VGW0</accession>
<dbReference type="Pfam" id="PF01823">
    <property type="entry name" value="MACPF"/>
    <property type="match status" value="1"/>
</dbReference>
<dbReference type="STRING" id="4615.A0A199VGW0"/>
<dbReference type="Proteomes" id="UP000092600">
    <property type="component" value="Unassembled WGS sequence"/>
</dbReference>
<dbReference type="GO" id="GO:2000031">
    <property type="term" value="P:regulation of salicylic acid mediated signaling pathway"/>
    <property type="evidence" value="ECO:0007669"/>
    <property type="project" value="InterPro"/>
</dbReference>
<dbReference type="GO" id="GO:0009626">
    <property type="term" value="P:plant-type hypersensitive response"/>
    <property type="evidence" value="ECO:0007669"/>
    <property type="project" value="TreeGrafter"/>
</dbReference>
<dbReference type="AlphaFoldDB" id="A0A199VGW0"/>
<dbReference type="PANTHER" id="PTHR33199:SF3">
    <property type="entry name" value="MACPF DOMAIN-CONTAINING PROTEIN CAD1"/>
    <property type="match status" value="1"/>
</dbReference>
<gene>
    <name evidence="2" type="ORF">ACMD2_19349</name>
</gene>